<comment type="caution">
    <text evidence="2">The sequence shown here is derived from an EMBL/GenBank/DDBJ whole genome shotgun (WGS) entry which is preliminary data.</text>
</comment>
<name>A0AAQ4EQ89_AMBAM</name>
<feature type="region of interest" description="Disordered" evidence="1">
    <location>
        <begin position="15"/>
        <end position="66"/>
    </location>
</feature>
<protein>
    <submittedName>
        <fullName evidence="2">Uncharacterized protein</fullName>
    </submittedName>
</protein>
<keyword evidence="3" id="KW-1185">Reference proteome</keyword>
<dbReference type="EMBL" id="JARKHS020012629">
    <property type="protein sequence ID" value="KAK8776713.1"/>
    <property type="molecule type" value="Genomic_DNA"/>
</dbReference>
<evidence type="ECO:0000313" key="3">
    <source>
        <dbReference type="Proteomes" id="UP001321473"/>
    </source>
</evidence>
<proteinExistence type="predicted"/>
<reference evidence="2 3" key="1">
    <citation type="journal article" date="2023" name="Arcadia Sci">
        <title>De novo assembly of a long-read Amblyomma americanum tick genome.</title>
        <authorList>
            <person name="Chou S."/>
            <person name="Poskanzer K.E."/>
            <person name="Rollins M."/>
            <person name="Thuy-Boun P.S."/>
        </authorList>
    </citation>
    <scope>NUCLEOTIDE SEQUENCE [LARGE SCALE GENOMIC DNA]</scope>
    <source>
        <strain evidence="2">F_SG_1</strain>
        <tissue evidence="2">Salivary glands</tissue>
    </source>
</reference>
<dbReference type="Proteomes" id="UP001321473">
    <property type="component" value="Unassembled WGS sequence"/>
</dbReference>
<gene>
    <name evidence="2" type="ORF">V5799_029942</name>
</gene>
<dbReference type="AlphaFoldDB" id="A0AAQ4EQ89"/>
<sequence>SCEFEEELSELLDKSHAVNPPCLLGPGVARTQSDVQQSPASAVGDESTGGRDVPVECPSQDRPTAAKRVRLDSTRAVVQGFFNHLREVEQNRQKRHEDRMAARRQAHVERLAALEKFAARFERQPPDVEPENE</sequence>
<organism evidence="2 3">
    <name type="scientific">Amblyomma americanum</name>
    <name type="common">Lone star tick</name>
    <dbReference type="NCBI Taxonomy" id="6943"/>
    <lineage>
        <taxon>Eukaryota</taxon>
        <taxon>Metazoa</taxon>
        <taxon>Ecdysozoa</taxon>
        <taxon>Arthropoda</taxon>
        <taxon>Chelicerata</taxon>
        <taxon>Arachnida</taxon>
        <taxon>Acari</taxon>
        <taxon>Parasitiformes</taxon>
        <taxon>Ixodida</taxon>
        <taxon>Ixodoidea</taxon>
        <taxon>Ixodidae</taxon>
        <taxon>Amblyomminae</taxon>
        <taxon>Amblyomma</taxon>
    </lineage>
</organism>
<feature type="non-terminal residue" evidence="2">
    <location>
        <position position="1"/>
    </location>
</feature>
<accession>A0AAQ4EQ89</accession>
<evidence type="ECO:0000256" key="1">
    <source>
        <dbReference type="SAM" id="MobiDB-lite"/>
    </source>
</evidence>
<feature type="compositionally biased region" description="Polar residues" evidence="1">
    <location>
        <begin position="30"/>
        <end position="40"/>
    </location>
</feature>
<evidence type="ECO:0000313" key="2">
    <source>
        <dbReference type="EMBL" id="KAK8776713.1"/>
    </source>
</evidence>